<keyword evidence="2" id="KW-0472">Membrane</keyword>
<evidence type="ECO:0000313" key="5">
    <source>
        <dbReference type="Proteomes" id="UP000529310"/>
    </source>
</evidence>
<evidence type="ECO:0000256" key="2">
    <source>
        <dbReference type="SAM" id="Phobius"/>
    </source>
</evidence>
<organism evidence="4 5">
    <name type="scientific">Microbacterium endophyticum</name>
    <dbReference type="NCBI Taxonomy" id="1526412"/>
    <lineage>
        <taxon>Bacteria</taxon>
        <taxon>Bacillati</taxon>
        <taxon>Actinomycetota</taxon>
        <taxon>Actinomycetes</taxon>
        <taxon>Micrococcales</taxon>
        <taxon>Microbacteriaceae</taxon>
        <taxon>Microbacterium</taxon>
    </lineage>
</organism>
<dbReference type="Pfam" id="PF07553">
    <property type="entry name" value="Lipoprotein_Ltp"/>
    <property type="match status" value="2"/>
</dbReference>
<feature type="region of interest" description="Disordered" evidence="1">
    <location>
        <begin position="1"/>
        <end position="20"/>
    </location>
</feature>
<feature type="transmembrane region" description="Helical" evidence="2">
    <location>
        <begin position="84"/>
        <end position="106"/>
    </location>
</feature>
<comment type="caution">
    <text evidence="4">The sequence shown here is derived from an EMBL/GenBank/DDBJ whole genome shotgun (WGS) entry which is preliminary data.</text>
</comment>
<reference evidence="4 5" key="1">
    <citation type="submission" date="2020-08" db="EMBL/GenBank/DDBJ databases">
        <title>Sequencing the genomes of 1000 actinobacteria strains.</title>
        <authorList>
            <person name="Klenk H.-P."/>
        </authorList>
    </citation>
    <scope>NUCLEOTIDE SEQUENCE [LARGE SCALE GENOMIC DNA]</scope>
    <source>
        <strain evidence="4 5">DSM 27099</strain>
    </source>
</reference>
<dbReference type="CDD" id="cd06577">
    <property type="entry name" value="PASTA_pknB"/>
    <property type="match status" value="1"/>
</dbReference>
<dbReference type="InterPro" id="IPR018929">
    <property type="entry name" value="DUF2510"/>
</dbReference>
<dbReference type="Proteomes" id="UP000529310">
    <property type="component" value="Unassembled WGS sequence"/>
</dbReference>
<accession>A0A7W4V290</accession>
<gene>
    <name evidence="4" type="ORF">FHX49_000516</name>
</gene>
<dbReference type="InterPro" id="IPR005543">
    <property type="entry name" value="PASTA_dom"/>
</dbReference>
<dbReference type="Gene3D" id="1.10.10.10">
    <property type="entry name" value="Winged helix-like DNA-binding domain superfamily/Winged helix DNA-binding domain"/>
    <property type="match status" value="2"/>
</dbReference>
<evidence type="ECO:0000256" key="1">
    <source>
        <dbReference type="SAM" id="MobiDB-lite"/>
    </source>
</evidence>
<dbReference type="Gene3D" id="3.30.10.20">
    <property type="match status" value="1"/>
</dbReference>
<keyword evidence="5" id="KW-1185">Reference proteome</keyword>
<dbReference type="PROSITE" id="PS51178">
    <property type="entry name" value="PASTA"/>
    <property type="match status" value="1"/>
</dbReference>
<dbReference type="EMBL" id="JACHWQ010000001">
    <property type="protein sequence ID" value="MBB2974975.1"/>
    <property type="molecule type" value="Genomic_DNA"/>
</dbReference>
<proteinExistence type="predicted"/>
<feature type="domain" description="PASTA" evidence="3">
    <location>
        <begin position="138"/>
        <end position="199"/>
    </location>
</feature>
<dbReference type="SMART" id="SM00740">
    <property type="entry name" value="PASTA"/>
    <property type="match status" value="1"/>
</dbReference>
<dbReference type="InterPro" id="IPR011434">
    <property type="entry name" value="Ltp-like_HTH"/>
</dbReference>
<dbReference type="InterPro" id="IPR036388">
    <property type="entry name" value="WH-like_DNA-bd_sf"/>
</dbReference>
<dbReference type="AlphaFoldDB" id="A0A7W4V290"/>
<keyword evidence="2" id="KW-0812">Transmembrane</keyword>
<dbReference type="Pfam" id="PF03793">
    <property type="entry name" value="PASTA"/>
    <property type="match status" value="1"/>
</dbReference>
<name>A0A7W4V290_9MICO</name>
<keyword evidence="2" id="KW-1133">Transmembrane helix</keyword>
<dbReference type="Pfam" id="PF10708">
    <property type="entry name" value="DUF2510"/>
    <property type="match status" value="1"/>
</dbReference>
<evidence type="ECO:0000313" key="4">
    <source>
        <dbReference type="EMBL" id="MBB2974975.1"/>
    </source>
</evidence>
<sequence length="305" mass="32257">MSDNTSAPAPGWYPAPHANNEQRYWDGSQWTDWTPESAAAARATAQLPASDNSSTAATTVMPRAETPVDAVDATVQAKKPGLRWWAWALIAVGALVLLGIIIGAIGSATSRSTSASDARPVASATEKAAVEEAEPEPEDTRVEVPNVVGKTVAEARAAIESAGLVFVATDGAGDDWTVLTQTPIEPAEPGTEIAVTAEAPEPVYTLEQQNALRAAQSYLDLMAFSRSGLIEQLSSEYGEGYPVETATWAVDTVGADWNAEAAESAQSYLDMMAFSRDGLYEQLTSEYGEGFTPDEANYALSQVGY</sequence>
<dbReference type="RefSeq" id="WP_165142047.1">
    <property type="nucleotide sequence ID" value="NZ_CP049255.1"/>
</dbReference>
<evidence type="ECO:0000259" key="3">
    <source>
        <dbReference type="PROSITE" id="PS51178"/>
    </source>
</evidence>
<protein>
    <recommendedName>
        <fullName evidence="3">PASTA domain-containing protein</fullName>
    </recommendedName>
</protein>